<accession>A0A1I1DES2</accession>
<organism evidence="2 3">
    <name type="scientific">Tropicimonas isoalkanivorans</name>
    <dbReference type="NCBI Taxonomy" id="441112"/>
    <lineage>
        <taxon>Bacteria</taxon>
        <taxon>Pseudomonadati</taxon>
        <taxon>Pseudomonadota</taxon>
        <taxon>Alphaproteobacteria</taxon>
        <taxon>Rhodobacterales</taxon>
        <taxon>Roseobacteraceae</taxon>
        <taxon>Tropicimonas</taxon>
    </lineage>
</organism>
<evidence type="ECO:0000313" key="2">
    <source>
        <dbReference type="EMBL" id="SFB73411.1"/>
    </source>
</evidence>
<dbReference type="Gene3D" id="3.30.1310.20">
    <property type="entry name" value="PRTase-like"/>
    <property type="match status" value="1"/>
</dbReference>
<dbReference type="Pfam" id="PF00156">
    <property type="entry name" value="Pribosyltran"/>
    <property type="match status" value="1"/>
</dbReference>
<sequence>MSDMIFADRRDAGRKLAEAVNSLLARHPGIDDPVLLALPRGGVPVAWEVARAIGAPLDLVMVRKIGVPWQPELAAAAVVDGETAQLVINDEVVASANMTADEIEAAKAQQLEEIRRRRQLYLRGRAPVPVEGRDAIVIDDGVATGATTRAVLKAVRLRRPRSLTLAVPVAPPDTAAKLRREVDHLVCLQTPRVFYAIGQFYADFTQVSDAEVVAILRQSTGEA</sequence>
<evidence type="ECO:0000313" key="3">
    <source>
        <dbReference type="Proteomes" id="UP000198728"/>
    </source>
</evidence>
<dbReference type="STRING" id="441112.SAMN04488094_101187"/>
<name>A0A1I1DES2_9RHOB</name>
<dbReference type="InterPro" id="IPR029057">
    <property type="entry name" value="PRTase-like"/>
</dbReference>
<gene>
    <name evidence="2" type="ORF">SAMN04488094_101187</name>
</gene>
<dbReference type="AlphaFoldDB" id="A0A1I1DES2"/>
<dbReference type="RefSeq" id="WP_245758705.1">
    <property type="nucleotide sequence ID" value="NZ_FOLG01000001.1"/>
</dbReference>
<evidence type="ECO:0000259" key="1">
    <source>
        <dbReference type="Pfam" id="PF00156"/>
    </source>
</evidence>
<dbReference type="Gene3D" id="3.40.50.2020">
    <property type="match status" value="1"/>
</dbReference>
<reference evidence="2 3" key="1">
    <citation type="submission" date="2016-10" db="EMBL/GenBank/DDBJ databases">
        <authorList>
            <person name="de Groot N.N."/>
        </authorList>
    </citation>
    <scope>NUCLEOTIDE SEQUENCE [LARGE SCALE GENOMIC DNA]</scope>
    <source>
        <strain evidence="2 3">DSM 19548</strain>
    </source>
</reference>
<dbReference type="GO" id="GO:0016740">
    <property type="term" value="F:transferase activity"/>
    <property type="evidence" value="ECO:0007669"/>
    <property type="project" value="UniProtKB-KW"/>
</dbReference>
<protein>
    <submittedName>
        <fullName evidence="2">Putative phosphoribosyl transferase</fullName>
    </submittedName>
</protein>
<proteinExistence type="predicted"/>
<dbReference type="InterPro" id="IPR000836">
    <property type="entry name" value="PRTase_dom"/>
</dbReference>
<keyword evidence="3" id="KW-1185">Reference proteome</keyword>
<dbReference type="SUPFAM" id="SSF53271">
    <property type="entry name" value="PRTase-like"/>
    <property type="match status" value="1"/>
</dbReference>
<dbReference type="CDD" id="cd06223">
    <property type="entry name" value="PRTases_typeI"/>
    <property type="match status" value="1"/>
</dbReference>
<feature type="domain" description="Phosphoribosyltransferase" evidence="1">
    <location>
        <begin position="28"/>
        <end position="203"/>
    </location>
</feature>
<dbReference type="EMBL" id="FOLG01000001">
    <property type="protein sequence ID" value="SFB73411.1"/>
    <property type="molecule type" value="Genomic_DNA"/>
</dbReference>
<dbReference type="Proteomes" id="UP000198728">
    <property type="component" value="Unassembled WGS sequence"/>
</dbReference>
<keyword evidence="2" id="KW-0808">Transferase</keyword>